<keyword evidence="5" id="KW-0805">Transcription regulation</keyword>
<dbReference type="PANTHER" id="PTHR48111">
    <property type="entry name" value="REGULATOR OF RPOS"/>
    <property type="match status" value="1"/>
</dbReference>
<keyword evidence="2" id="KW-0963">Cytoplasm</keyword>
<feature type="domain" description="Response regulatory" evidence="14">
    <location>
        <begin position="3"/>
        <end position="117"/>
    </location>
</feature>
<dbReference type="Proteomes" id="UP001596528">
    <property type="component" value="Unassembled WGS sequence"/>
</dbReference>
<dbReference type="Gene3D" id="3.40.50.2300">
    <property type="match status" value="1"/>
</dbReference>
<evidence type="ECO:0000256" key="8">
    <source>
        <dbReference type="ARBA" id="ARBA00023159"/>
    </source>
</evidence>
<sequence>MHTILIVDDEEPMRELLKVHLLGAGYQVDEAKDGMEALDKLKKSSNYSALIVDWMMPFMDGIELTRRIREISSVPILMLTARSETSDKVKGFSYGADDYVTKPFESAELLARIQALLRRSPTLNQESYDVLLYNGMTLNPNDRTVSLQGSSVVLTQHEFEILWNMAKHPKQIFSRSHLIELIWGEDFQGDERTVDSHIRNLRGKLKSIGASDFIKTVWGAGYKLQ</sequence>
<dbReference type="PROSITE" id="PS51755">
    <property type="entry name" value="OMPR_PHOB"/>
    <property type="match status" value="1"/>
</dbReference>
<dbReference type="InterPro" id="IPR011006">
    <property type="entry name" value="CheY-like_superfamily"/>
</dbReference>
<keyword evidence="6" id="KW-0843">Virulence</keyword>
<evidence type="ECO:0000259" key="15">
    <source>
        <dbReference type="PROSITE" id="PS51755"/>
    </source>
</evidence>
<dbReference type="Gene3D" id="1.10.10.10">
    <property type="entry name" value="Winged helix-like DNA-binding domain superfamily/Winged helix DNA-binding domain"/>
    <property type="match status" value="1"/>
</dbReference>
<evidence type="ECO:0000256" key="13">
    <source>
        <dbReference type="PROSITE-ProRule" id="PRU01091"/>
    </source>
</evidence>
<dbReference type="InterPro" id="IPR001867">
    <property type="entry name" value="OmpR/PhoB-type_DNA-bd"/>
</dbReference>
<evidence type="ECO:0000256" key="5">
    <source>
        <dbReference type="ARBA" id="ARBA00023015"/>
    </source>
</evidence>
<dbReference type="Pfam" id="PF00072">
    <property type="entry name" value="Response_reg"/>
    <property type="match status" value="1"/>
</dbReference>
<dbReference type="EMBL" id="JBHTGQ010000055">
    <property type="protein sequence ID" value="MFC7751630.1"/>
    <property type="molecule type" value="Genomic_DNA"/>
</dbReference>
<dbReference type="PROSITE" id="PS50110">
    <property type="entry name" value="RESPONSE_REGULATORY"/>
    <property type="match status" value="1"/>
</dbReference>
<dbReference type="SMART" id="SM00448">
    <property type="entry name" value="REC"/>
    <property type="match status" value="1"/>
</dbReference>
<keyword evidence="9" id="KW-0804">Transcription</keyword>
<evidence type="ECO:0000313" key="16">
    <source>
        <dbReference type="EMBL" id="MFC7751630.1"/>
    </source>
</evidence>
<evidence type="ECO:0000256" key="11">
    <source>
        <dbReference type="ARBA" id="ARBA00039976"/>
    </source>
</evidence>
<accession>A0ABW2V982</accession>
<evidence type="ECO:0000256" key="6">
    <source>
        <dbReference type="ARBA" id="ARBA00023026"/>
    </source>
</evidence>
<feature type="modified residue" description="4-aspartylphosphate" evidence="12">
    <location>
        <position position="53"/>
    </location>
</feature>
<dbReference type="CDD" id="cd17574">
    <property type="entry name" value="REC_OmpR"/>
    <property type="match status" value="1"/>
</dbReference>
<comment type="function">
    <text evidence="10">Member of the two-component regulatory system HssS/HssR involved in intracellular heme homeostasis and tempering of staphylococcal virulence. Phosphorylated HssR binds to a direct repeat sequence within hrtAB promoter and activates the expression of hrtAB, an efflux pump, in response to extracellular heme, hemin, hemoglobin or blood.</text>
</comment>
<evidence type="ECO:0000256" key="12">
    <source>
        <dbReference type="PROSITE-ProRule" id="PRU00169"/>
    </source>
</evidence>
<proteinExistence type="predicted"/>
<dbReference type="Pfam" id="PF00486">
    <property type="entry name" value="Trans_reg_C"/>
    <property type="match status" value="1"/>
</dbReference>
<dbReference type="InterPro" id="IPR001789">
    <property type="entry name" value="Sig_transdc_resp-reg_receiver"/>
</dbReference>
<evidence type="ECO:0000256" key="4">
    <source>
        <dbReference type="ARBA" id="ARBA00023012"/>
    </source>
</evidence>
<dbReference type="RefSeq" id="WP_138790799.1">
    <property type="nucleotide sequence ID" value="NZ_JBHTGQ010000055.1"/>
</dbReference>
<reference evidence="17" key="1">
    <citation type="journal article" date="2019" name="Int. J. Syst. Evol. Microbiol.">
        <title>The Global Catalogue of Microorganisms (GCM) 10K type strain sequencing project: providing services to taxonomists for standard genome sequencing and annotation.</title>
        <authorList>
            <consortium name="The Broad Institute Genomics Platform"/>
            <consortium name="The Broad Institute Genome Sequencing Center for Infectious Disease"/>
            <person name="Wu L."/>
            <person name="Ma J."/>
        </authorList>
    </citation>
    <scope>NUCLEOTIDE SEQUENCE [LARGE SCALE GENOMIC DNA]</scope>
    <source>
        <strain evidence="17">JCM 18657</strain>
    </source>
</reference>
<evidence type="ECO:0000259" key="14">
    <source>
        <dbReference type="PROSITE" id="PS50110"/>
    </source>
</evidence>
<keyword evidence="3 12" id="KW-0597">Phosphoprotein</keyword>
<dbReference type="PANTHER" id="PTHR48111:SF49">
    <property type="entry name" value="HEME RESPONSE REGULATOR HSSR"/>
    <property type="match status" value="1"/>
</dbReference>
<keyword evidence="8" id="KW-0010">Activator</keyword>
<dbReference type="InterPro" id="IPR036388">
    <property type="entry name" value="WH-like_DNA-bd_sf"/>
</dbReference>
<protein>
    <recommendedName>
        <fullName evidence="11">Heme response regulator HssR</fullName>
    </recommendedName>
</protein>
<feature type="DNA-binding region" description="OmpR/PhoB-type" evidence="13">
    <location>
        <begin position="128"/>
        <end position="225"/>
    </location>
</feature>
<keyword evidence="7 13" id="KW-0238">DNA-binding</keyword>
<evidence type="ECO:0000256" key="10">
    <source>
        <dbReference type="ARBA" id="ARBA00037471"/>
    </source>
</evidence>
<name>A0ABW2V982_9BACL</name>
<evidence type="ECO:0000256" key="2">
    <source>
        <dbReference type="ARBA" id="ARBA00022490"/>
    </source>
</evidence>
<comment type="subcellular location">
    <subcellularLocation>
        <location evidence="1">Cytoplasm</location>
    </subcellularLocation>
</comment>
<dbReference type="SUPFAM" id="SSF52172">
    <property type="entry name" value="CheY-like"/>
    <property type="match status" value="1"/>
</dbReference>
<keyword evidence="4" id="KW-0902">Two-component regulatory system</keyword>
<dbReference type="SMART" id="SM00862">
    <property type="entry name" value="Trans_reg_C"/>
    <property type="match status" value="1"/>
</dbReference>
<keyword evidence="17" id="KW-1185">Reference proteome</keyword>
<evidence type="ECO:0000256" key="1">
    <source>
        <dbReference type="ARBA" id="ARBA00004496"/>
    </source>
</evidence>
<evidence type="ECO:0000256" key="7">
    <source>
        <dbReference type="ARBA" id="ARBA00023125"/>
    </source>
</evidence>
<dbReference type="CDD" id="cd00383">
    <property type="entry name" value="trans_reg_C"/>
    <property type="match status" value="1"/>
</dbReference>
<evidence type="ECO:0000256" key="3">
    <source>
        <dbReference type="ARBA" id="ARBA00022553"/>
    </source>
</evidence>
<comment type="caution">
    <text evidence="16">The sequence shown here is derived from an EMBL/GenBank/DDBJ whole genome shotgun (WGS) entry which is preliminary data.</text>
</comment>
<dbReference type="InterPro" id="IPR039420">
    <property type="entry name" value="WalR-like"/>
</dbReference>
<evidence type="ECO:0000313" key="17">
    <source>
        <dbReference type="Proteomes" id="UP001596528"/>
    </source>
</evidence>
<feature type="domain" description="OmpR/PhoB-type" evidence="15">
    <location>
        <begin position="128"/>
        <end position="225"/>
    </location>
</feature>
<dbReference type="Gene3D" id="6.10.250.690">
    <property type="match status" value="1"/>
</dbReference>
<evidence type="ECO:0000256" key="9">
    <source>
        <dbReference type="ARBA" id="ARBA00023163"/>
    </source>
</evidence>
<gene>
    <name evidence="16" type="ORF">ACFQWB_17080</name>
</gene>
<organism evidence="16 17">
    <name type="scientific">Paenibacillus thermoaerophilus</name>
    <dbReference type="NCBI Taxonomy" id="1215385"/>
    <lineage>
        <taxon>Bacteria</taxon>
        <taxon>Bacillati</taxon>
        <taxon>Bacillota</taxon>
        <taxon>Bacilli</taxon>
        <taxon>Bacillales</taxon>
        <taxon>Paenibacillaceae</taxon>
        <taxon>Paenibacillus</taxon>
    </lineage>
</organism>